<gene>
    <name evidence="2" type="ORF">GCM10010211_19860</name>
</gene>
<name>A0ABQ2UUW3_9ACTN</name>
<keyword evidence="3" id="KW-1185">Reference proteome</keyword>
<dbReference type="RefSeq" id="WP_189298518.1">
    <property type="nucleotide sequence ID" value="NZ_BMRP01000005.1"/>
</dbReference>
<dbReference type="EMBL" id="BMRP01000005">
    <property type="protein sequence ID" value="GGU55205.1"/>
    <property type="molecule type" value="Genomic_DNA"/>
</dbReference>
<protein>
    <submittedName>
        <fullName evidence="2">Uncharacterized protein</fullName>
    </submittedName>
</protein>
<evidence type="ECO:0000313" key="2">
    <source>
        <dbReference type="EMBL" id="GGU55205.1"/>
    </source>
</evidence>
<evidence type="ECO:0000313" key="3">
    <source>
        <dbReference type="Proteomes" id="UP000654471"/>
    </source>
</evidence>
<feature type="compositionally biased region" description="Pro residues" evidence="1">
    <location>
        <begin position="326"/>
        <end position="337"/>
    </location>
</feature>
<feature type="compositionally biased region" description="Low complexity" evidence="1">
    <location>
        <begin position="338"/>
        <end position="349"/>
    </location>
</feature>
<reference evidence="3" key="1">
    <citation type="journal article" date="2019" name="Int. J. Syst. Evol. Microbiol.">
        <title>The Global Catalogue of Microorganisms (GCM) 10K type strain sequencing project: providing services to taxonomists for standard genome sequencing and annotation.</title>
        <authorList>
            <consortium name="The Broad Institute Genomics Platform"/>
            <consortium name="The Broad Institute Genome Sequencing Center for Infectious Disease"/>
            <person name="Wu L."/>
            <person name="Ma J."/>
        </authorList>
    </citation>
    <scope>NUCLEOTIDE SEQUENCE [LARGE SCALE GENOMIC DNA]</scope>
    <source>
        <strain evidence="3">JCM 3399</strain>
    </source>
</reference>
<proteinExistence type="predicted"/>
<dbReference type="Proteomes" id="UP000654471">
    <property type="component" value="Unassembled WGS sequence"/>
</dbReference>
<sequence length="349" mass="37612">MAADASQAAAVIAQGRRREGAEAFEHHVAPHANTLLTAARSAVDAMPPARHHAAWRELIDDMAHATGQIHRIRSTPTGQPEPDASRVRHLQLWPYVLAWAERSFIISDLAGQHRPTSPPLTREEQQLWTHRAQAGWRRGDLDVDDVWYSADTELITLAHLVEYGEQTVVVLAGELGSEQMRVLGHYDTVAKAVDASPPPVPAGVLTPDVAPFAPQAPSAEAPVARLVRQVDEARHTEDVYMALLDAVDDSGFSRGPLPRLVELLDRAAAFTDALETKQGQRSAARLSVLARQLGALREEIESAAEGLGAGVLPPHRTPRPVFHVLPAPPAPAPPAGPAAPHTPGAARRR</sequence>
<evidence type="ECO:0000256" key="1">
    <source>
        <dbReference type="SAM" id="MobiDB-lite"/>
    </source>
</evidence>
<accession>A0ABQ2UUW3</accession>
<comment type="caution">
    <text evidence="2">The sequence shown here is derived from an EMBL/GenBank/DDBJ whole genome shotgun (WGS) entry which is preliminary data.</text>
</comment>
<feature type="region of interest" description="Disordered" evidence="1">
    <location>
        <begin position="326"/>
        <end position="349"/>
    </location>
</feature>
<organism evidence="2 3">
    <name type="scientific">Streptomyces albospinus</name>
    <dbReference type="NCBI Taxonomy" id="285515"/>
    <lineage>
        <taxon>Bacteria</taxon>
        <taxon>Bacillati</taxon>
        <taxon>Actinomycetota</taxon>
        <taxon>Actinomycetes</taxon>
        <taxon>Kitasatosporales</taxon>
        <taxon>Streptomycetaceae</taxon>
        <taxon>Streptomyces</taxon>
    </lineage>
</organism>